<evidence type="ECO:0000259" key="19">
    <source>
        <dbReference type="PROSITE" id="PS50857"/>
    </source>
</evidence>
<keyword evidence="9 17" id="KW-1133">Transmembrane helix</keyword>
<evidence type="ECO:0000256" key="4">
    <source>
        <dbReference type="ARBA" id="ARBA00022660"/>
    </source>
</evidence>
<evidence type="ECO:0000256" key="7">
    <source>
        <dbReference type="ARBA" id="ARBA00022967"/>
    </source>
</evidence>
<evidence type="ECO:0000256" key="10">
    <source>
        <dbReference type="ARBA" id="ARBA00023008"/>
    </source>
</evidence>
<gene>
    <name evidence="21" type="primary">coxB</name>
    <name evidence="21" type="ORF">XmelCFBP4644_04360</name>
</gene>
<comment type="caution">
    <text evidence="21">The sequence shown here is derived from an EMBL/GenBank/DDBJ whole genome shotgun (WGS) entry which is preliminary data.</text>
</comment>
<dbReference type="InterPro" id="IPR036257">
    <property type="entry name" value="Cyt_c_oxidase_su2_TM_sf"/>
</dbReference>
<evidence type="ECO:0000313" key="21">
    <source>
        <dbReference type="EMBL" id="PPU75119.1"/>
    </source>
</evidence>
<comment type="cofactor">
    <cofactor evidence="15">
        <name>Cu cation</name>
        <dbReference type="ChEBI" id="CHEBI:23378"/>
    </cofactor>
    <text evidence="15">Binds a copper A center.</text>
</comment>
<evidence type="ECO:0000256" key="8">
    <source>
        <dbReference type="ARBA" id="ARBA00022982"/>
    </source>
</evidence>
<dbReference type="PRINTS" id="PR01166">
    <property type="entry name" value="CYCOXIDASEII"/>
</dbReference>
<dbReference type="NCBIfam" id="TIGR02866">
    <property type="entry name" value="CoxB"/>
    <property type="match status" value="1"/>
</dbReference>
<dbReference type="GO" id="GO:0042773">
    <property type="term" value="P:ATP synthesis coupled electron transport"/>
    <property type="evidence" value="ECO:0007669"/>
    <property type="project" value="TreeGrafter"/>
</dbReference>
<dbReference type="PANTHER" id="PTHR22888">
    <property type="entry name" value="CYTOCHROME C OXIDASE, SUBUNIT II"/>
    <property type="match status" value="1"/>
</dbReference>
<keyword evidence="3 14" id="KW-0813">Transport</keyword>
<evidence type="ECO:0000256" key="13">
    <source>
        <dbReference type="ARBA" id="ARBA00047816"/>
    </source>
</evidence>
<keyword evidence="10 15" id="KW-0186">Copper</keyword>
<keyword evidence="18" id="KW-0732">Signal</keyword>
<evidence type="ECO:0000256" key="5">
    <source>
        <dbReference type="ARBA" id="ARBA00022692"/>
    </source>
</evidence>
<keyword evidence="5 14" id="KW-0812">Transmembrane</keyword>
<dbReference type="EC" id="7.1.1.9" evidence="15"/>
<comment type="catalytic activity">
    <reaction evidence="13 15">
        <text>4 Fe(II)-[cytochrome c] + O2 + 8 H(+)(in) = 4 Fe(III)-[cytochrome c] + 2 H2O + 4 H(+)(out)</text>
        <dbReference type="Rhea" id="RHEA:11436"/>
        <dbReference type="Rhea" id="RHEA-COMP:10350"/>
        <dbReference type="Rhea" id="RHEA-COMP:14399"/>
        <dbReference type="ChEBI" id="CHEBI:15377"/>
        <dbReference type="ChEBI" id="CHEBI:15378"/>
        <dbReference type="ChEBI" id="CHEBI:15379"/>
        <dbReference type="ChEBI" id="CHEBI:29033"/>
        <dbReference type="ChEBI" id="CHEBI:29034"/>
        <dbReference type="EC" id="7.1.1.9"/>
    </reaction>
</comment>
<dbReference type="GO" id="GO:0005507">
    <property type="term" value="F:copper ion binding"/>
    <property type="evidence" value="ECO:0007669"/>
    <property type="project" value="InterPro"/>
</dbReference>
<dbReference type="EMBL" id="MDEH01000001">
    <property type="protein sequence ID" value="PPU75119.1"/>
    <property type="molecule type" value="Genomic_DNA"/>
</dbReference>
<dbReference type="SUPFAM" id="SSF81464">
    <property type="entry name" value="Cytochrome c oxidase subunit II-like, transmembrane region"/>
    <property type="match status" value="1"/>
</dbReference>
<dbReference type="PROSITE" id="PS00078">
    <property type="entry name" value="COX2"/>
    <property type="match status" value="1"/>
</dbReference>
<evidence type="ECO:0000256" key="14">
    <source>
        <dbReference type="RuleBase" id="RU000456"/>
    </source>
</evidence>
<dbReference type="GO" id="GO:0004129">
    <property type="term" value="F:cytochrome-c oxidase activity"/>
    <property type="evidence" value="ECO:0007669"/>
    <property type="project" value="UniProtKB-EC"/>
</dbReference>
<dbReference type="Pfam" id="PF00116">
    <property type="entry name" value="COX2"/>
    <property type="match status" value="1"/>
</dbReference>
<dbReference type="PANTHER" id="PTHR22888:SF9">
    <property type="entry name" value="CYTOCHROME C OXIDASE SUBUNIT 2"/>
    <property type="match status" value="1"/>
</dbReference>
<feature type="signal peptide" evidence="18">
    <location>
        <begin position="1"/>
        <end position="29"/>
    </location>
</feature>
<evidence type="ECO:0000256" key="17">
    <source>
        <dbReference type="SAM" id="Phobius"/>
    </source>
</evidence>
<evidence type="ECO:0000256" key="11">
    <source>
        <dbReference type="ARBA" id="ARBA00023136"/>
    </source>
</evidence>
<dbReference type="GO" id="GO:0016491">
    <property type="term" value="F:oxidoreductase activity"/>
    <property type="evidence" value="ECO:0007669"/>
    <property type="project" value="InterPro"/>
</dbReference>
<comment type="function">
    <text evidence="12 15">Subunits I and II form the functional core of the enzyme complex. Electrons originating in cytochrome c are transferred via heme a and Cu(A) to the binuclear center formed by heme a3 and Cu(B).</text>
</comment>
<dbReference type="SUPFAM" id="SSF49503">
    <property type="entry name" value="Cupredoxins"/>
    <property type="match status" value="1"/>
</dbReference>
<dbReference type="CDD" id="cd13912">
    <property type="entry name" value="CcO_II_C"/>
    <property type="match status" value="1"/>
</dbReference>
<feature type="region of interest" description="Disordered" evidence="16">
    <location>
        <begin position="279"/>
        <end position="320"/>
    </location>
</feature>
<dbReference type="InterPro" id="IPR002429">
    <property type="entry name" value="CcO_II-like_C"/>
</dbReference>
<dbReference type="AlphaFoldDB" id="A0A2S7DMZ1"/>
<dbReference type="PROSITE" id="PS50999">
    <property type="entry name" value="COX2_TM"/>
    <property type="match status" value="1"/>
</dbReference>
<reference evidence="21 22" key="1">
    <citation type="submission" date="2016-08" db="EMBL/GenBank/DDBJ databases">
        <authorList>
            <person name="Seilhamer J.J."/>
        </authorList>
    </citation>
    <scope>NUCLEOTIDE SEQUENCE [LARGE SCALE GENOMIC DNA]</scope>
    <source>
        <strain evidence="21 22">CFBP4644</strain>
    </source>
</reference>
<evidence type="ECO:0000256" key="1">
    <source>
        <dbReference type="ARBA" id="ARBA00004141"/>
    </source>
</evidence>
<organism evidence="21 22">
    <name type="scientific">Xanthomonas melonis</name>
    <dbReference type="NCBI Taxonomy" id="56456"/>
    <lineage>
        <taxon>Bacteria</taxon>
        <taxon>Pseudomonadati</taxon>
        <taxon>Pseudomonadota</taxon>
        <taxon>Gammaproteobacteria</taxon>
        <taxon>Lysobacterales</taxon>
        <taxon>Lysobacteraceae</taxon>
        <taxon>Xanthomonas</taxon>
    </lineage>
</organism>
<accession>A0A2S7DMZ1</accession>
<keyword evidence="11 17" id="KW-0472">Membrane</keyword>
<evidence type="ECO:0000313" key="22">
    <source>
        <dbReference type="Proteomes" id="UP000239865"/>
    </source>
</evidence>
<evidence type="ECO:0000256" key="6">
    <source>
        <dbReference type="ARBA" id="ARBA00022723"/>
    </source>
</evidence>
<feature type="transmembrane region" description="Helical" evidence="17">
    <location>
        <begin position="100"/>
        <end position="118"/>
    </location>
</feature>
<proteinExistence type="inferred from homology"/>
<protein>
    <recommendedName>
        <fullName evidence="15">Cytochrome c oxidase subunit 2</fullName>
        <ecNumber evidence="15">7.1.1.9</ecNumber>
    </recommendedName>
</protein>
<keyword evidence="4 14" id="KW-0679">Respiratory chain</keyword>
<keyword evidence="7" id="KW-1278">Translocase</keyword>
<dbReference type="FunFam" id="2.60.40.420:FF:000001">
    <property type="entry name" value="Cytochrome c oxidase subunit 2"/>
    <property type="match status" value="1"/>
</dbReference>
<dbReference type="FunFam" id="1.10.287.90:FF:000009">
    <property type="entry name" value="Cytochrome c oxidase subunit 2"/>
    <property type="match status" value="1"/>
</dbReference>
<evidence type="ECO:0000256" key="3">
    <source>
        <dbReference type="ARBA" id="ARBA00022448"/>
    </source>
</evidence>
<dbReference type="PROSITE" id="PS50857">
    <property type="entry name" value="COX2_CUA"/>
    <property type="match status" value="1"/>
</dbReference>
<feature type="domain" description="Cytochrome oxidase subunit II copper A binding" evidence="19">
    <location>
        <begin position="129"/>
        <end position="271"/>
    </location>
</feature>
<dbReference type="InterPro" id="IPR001505">
    <property type="entry name" value="Copper_CuA"/>
</dbReference>
<comment type="similarity">
    <text evidence="2 14">Belongs to the cytochrome c oxidase subunit 2 family.</text>
</comment>
<dbReference type="Gene3D" id="1.10.287.90">
    <property type="match status" value="1"/>
</dbReference>
<sequence>MTQRSSWKSMVTGLSLAAMALTAAPAAWAQSADPKAWQLNMGRGVTQTARMAYEAHMVALWVCVVIGALVFAAMGYAMFKFRKSKGAVAAQFSHNTQAEVLWTVIPVLVLIAMAWPATAKLIAMYDTRESEMTVKVTGYQWMWKYEYLGKGVEFTSRLARESDRIRQSGERPTMASQPHYLLDVDNRLVLPVDTKIRFVITADDVIHAWWVPALGWKQDAIPGIVNEAWTNIEQPGVYRGQCAELCGKDHGFMPIVVEALPKAEFQRWLAARRNAAEAAPAATPPAGAAPPPAAPAPAGEAAPAAAPAPVTPAAAPTAAL</sequence>
<evidence type="ECO:0000256" key="2">
    <source>
        <dbReference type="ARBA" id="ARBA00007866"/>
    </source>
</evidence>
<dbReference type="Proteomes" id="UP000239865">
    <property type="component" value="Unassembled WGS sequence"/>
</dbReference>
<evidence type="ECO:0000256" key="18">
    <source>
        <dbReference type="SAM" id="SignalP"/>
    </source>
</evidence>
<dbReference type="InterPro" id="IPR008972">
    <property type="entry name" value="Cupredoxin"/>
</dbReference>
<feature type="transmembrane region" description="Helical" evidence="17">
    <location>
        <begin position="58"/>
        <end position="79"/>
    </location>
</feature>
<evidence type="ECO:0000256" key="15">
    <source>
        <dbReference type="RuleBase" id="RU004024"/>
    </source>
</evidence>
<evidence type="ECO:0000259" key="20">
    <source>
        <dbReference type="PROSITE" id="PS50999"/>
    </source>
</evidence>
<keyword evidence="6 15" id="KW-0479">Metal-binding</keyword>
<keyword evidence="8 14" id="KW-0249">Electron transport</keyword>
<evidence type="ECO:0000256" key="16">
    <source>
        <dbReference type="SAM" id="MobiDB-lite"/>
    </source>
</evidence>
<dbReference type="Pfam" id="PF02790">
    <property type="entry name" value="COX2_TM"/>
    <property type="match status" value="1"/>
</dbReference>
<comment type="subcellular location">
    <subcellularLocation>
        <location evidence="14">Cell membrane</location>
        <topology evidence="14">Multi-pass membrane protein</topology>
    </subcellularLocation>
    <subcellularLocation>
        <location evidence="1">Membrane</location>
        <topology evidence="1">Multi-pass membrane protein</topology>
    </subcellularLocation>
</comment>
<evidence type="ECO:0000256" key="12">
    <source>
        <dbReference type="ARBA" id="ARBA00024688"/>
    </source>
</evidence>
<feature type="compositionally biased region" description="Low complexity" evidence="16">
    <location>
        <begin position="296"/>
        <end position="320"/>
    </location>
</feature>
<dbReference type="InterPro" id="IPR045187">
    <property type="entry name" value="CcO_II"/>
</dbReference>
<dbReference type="RefSeq" id="WP_104585493.1">
    <property type="nucleotide sequence ID" value="NZ_JAFFQK010000083.1"/>
</dbReference>
<name>A0A2S7DMZ1_9XANT</name>
<dbReference type="InterPro" id="IPR014222">
    <property type="entry name" value="Cyt_c_oxidase_su2"/>
</dbReference>
<feature type="domain" description="Cytochrome oxidase subunit II transmembrane region profile" evidence="20">
    <location>
        <begin position="33"/>
        <end position="128"/>
    </location>
</feature>
<feature type="chain" id="PRO_5015591794" description="Cytochrome c oxidase subunit 2" evidence="18">
    <location>
        <begin position="30"/>
        <end position="320"/>
    </location>
</feature>
<dbReference type="InterPro" id="IPR011759">
    <property type="entry name" value="Cyt_c_oxidase_su2_TM_dom"/>
</dbReference>
<dbReference type="OrthoDB" id="9781261at2"/>
<dbReference type="GO" id="GO:0005886">
    <property type="term" value="C:plasma membrane"/>
    <property type="evidence" value="ECO:0007669"/>
    <property type="project" value="UniProtKB-SubCell"/>
</dbReference>
<dbReference type="Gene3D" id="2.60.40.420">
    <property type="entry name" value="Cupredoxins - blue copper proteins"/>
    <property type="match status" value="1"/>
</dbReference>
<dbReference type="InterPro" id="IPR034210">
    <property type="entry name" value="CcO_II_C"/>
</dbReference>
<evidence type="ECO:0000256" key="9">
    <source>
        <dbReference type="ARBA" id="ARBA00022989"/>
    </source>
</evidence>